<reference evidence="2 3" key="1">
    <citation type="submission" date="2015-10" db="EMBL/GenBank/DDBJ databases">
        <title>Genome sequencing of Penicillium freii.</title>
        <authorList>
            <person name="Nguyen H.D."/>
            <person name="Visagie C.M."/>
            <person name="Seifert K.A."/>
        </authorList>
    </citation>
    <scope>NUCLEOTIDE SEQUENCE [LARGE SCALE GENOMIC DNA]</scope>
    <source>
        <strain evidence="2 3">DAOM 242723</strain>
    </source>
</reference>
<organism evidence="2 3">
    <name type="scientific">Penicillium freii</name>
    <dbReference type="NCBI Taxonomy" id="48697"/>
    <lineage>
        <taxon>Eukaryota</taxon>
        <taxon>Fungi</taxon>
        <taxon>Dikarya</taxon>
        <taxon>Ascomycota</taxon>
        <taxon>Pezizomycotina</taxon>
        <taxon>Eurotiomycetes</taxon>
        <taxon>Eurotiomycetidae</taxon>
        <taxon>Eurotiales</taxon>
        <taxon>Aspergillaceae</taxon>
        <taxon>Penicillium</taxon>
    </lineage>
</organism>
<keyword evidence="1" id="KW-0472">Membrane</keyword>
<sequence>MGLAVWAHATFGGETSVLELRFSILTIGIWIKTIFCSAKLQTRVLLIFNRLVFFPLAVGASGCLVIFEANTPQIGLDAHDTRINLLPIWCDSYLAPEIGYPLLKKKVRSTVRGSTICSYSATALRFESTRQGLPM</sequence>
<name>A0A117NPY7_PENFR</name>
<evidence type="ECO:0000313" key="3">
    <source>
        <dbReference type="Proteomes" id="UP000055045"/>
    </source>
</evidence>
<protein>
    <submittedName>
        <fullName evidence="2">Uncharacterized protein</fullName>
    </submittedName>
</protein>
<feature type="transmembrane region" description="Helical" evidence="1">
    <location>
        <begin position="47"/>
        <end position="67"/>
    </location>
</feature>
<evidence type="ECO:0000313" key="2">
    <source>
        <dbReference type="EMBL" id="KUM63158.1"/>
    </source>
</evidence>
<feature type="transmembrane region" description="Helical" evidence="1">
    <location>
        <begin position="20"/>
        <end position="40"/>
    </location>
</feature>
<dbReference type="AlphaFoldDB" id="A0A117NPY7"/>
<evidence type="ECO:0000256" key="1">
    <source>
        <dbReference type="SAM" id="Phobius"/>
    </source>
</evidence>
<keyword evidence="1" id="KW-1133">Transmembrane helix</keyword>
<accession>A0A117NPY7</accession>
<comment type="caution">
    <text evidence="2">The sequence shown here is derived from an EMBL/GenBank/DDBJ whole genome shotgun (WGS) entry which is preliminary data.</text>
</comment>
<proteinExistence type="predicted"/>
<dbReference type="EMBL" id="LLXE01000081">
    <property type="protein sequence ID" value="KUM63158.1"/>
    <property type="molecule type" value="Genomic_DNA"/>
</dbReference>
<dbReference type="Proteomes" id="UP000055045">
    <property type="component" value="Unassembled WGS sequence"/>
</dbReference>
<keyword evidence="1" id="KW-0812">Transmembrane</keyword>
<keyword evidence="3" id="KW-1185">Reference proteome</keyword>
<gene>
    <name evidence="2" type="ORF">ACN42_g3967</name>
</gene>